<evidence type="ECO:0000256" key="1">
    <source>
        <dbReference type="ARBA" id="ARBA00004141"/>
    </source>
</evidence>
<dbReference type="PRINTS" id="PR00783">
    <property type="entry name" value="MINTRINSICP"/>
</dbReference>
<keyword evidence="6 8" id="KW-0472">Membrane</keyword>
<dbReference type="GO" id="GO:0005886">
    <property type="term" value="C:plasma membrane"/>
    <property type="evidence" value="ECO:0007669"/>
    <property type="project" value="TreeGrafter"/>
</dbReference>
<evidence type="ECO:0000256" key="6">
    <source>
        <dbReference type="ARBA" id="ARBA00023136"/>
    </source>
</evidence>
<evidence type="ECO:0000256" key="2">
    <source>
        <dbReference type="ARBA" id="ARBA00006175"/>
    </source>
</evidence>
<comment type="subcellular location">
    <subcellularLocation>
        <location evidence="1">Membrane</location>
        <topology evidence="1">Multi-pass membrane protein</topology>
    </subcellularLocation>
</comment>
<proteinExistence type="inferred from homology"/>
<accession>A0A3M7TZB9</accession>
<feature type="transmembrane region" description="Helical" evidence="8">
    <location>
        <begin position="209"/>
        <end position="231"/>
    </location>
</feature>
<dbReference type="RefSeq" id="WP_122898642.1">
    <property type="nucleotide sequence ID" value="NZ_RHIB01000001.1"/>
</dbReference>
<comment type="caution">
    <text evidence="9">The sequence shown here is derived from an EMBL/GenBank/DDBJ whole genome shotgun (WGS) entry which is preliminary data.</text>
</comment>
<evidence type="ECO:0000313" key="10">
    <source>
        <dbReference type="Proteomes" id="UP000278746"/>
    </source>
</evidence>
<dbReference type="InterPro" id="IPR022357">
    <property type="entry name" value="MIP_CS"/>
</dbReference>
<dbReference type="PANTHER" id="PTHR43829:SF9">
    <property type="entry name" value="AQUAPORIN-9"/>
    <property type="match status" value="1"/>
</dbReference>
<dbReference type="OrthoDB" id="9807293at2"/>
<dbReference type="InterPro" id="IPR023271">
    <property type="entry name" value="Aquaporin-like"/>
</dbReference>
<feature type="transmembrane region" description="Helical" evidence="8">
    <location>
        <begin position="237"/>
        <end position="259"/>
    </location>
</feature>
<name>A0A3M7TZB9_9BACI</name>
<protein>
    <submittedName>
        <fullName evidence="9">Aquaporin family protein</fullName>
    </submittedName>
</protein>
<evidence type="ECO:0000256" key="8">
    <source>
        <dbReference type="SAM" id="Phobius"/>
    </source>
</evidence>
<dbReference type="NCBIfam" id="TIGR00861">
    <property type="entry name" value="MIP"/>
    <property type="match status" value="1"/>
</dbReference>
<dbReference type="PANTHER" id="PTHR43829">
    <property type="entry name" value="AQUAPORIN OR AQUAGLYCEROPORIN RELATED"/>
    <property type="match status" value="1"/>
</dbReference>
<dbReference type="AlphaFoldDB" id="A0A3M7TZB9"/>
<keyword evidence="4 7" id="KW-0812">Transmembrane</keyword>
<keyword evidence="3 7" id="KW-0813">Transport</keyword>
<dbReference type="InterPro" id="IPR000425">
    <property type="entry name" value="MIP"/>
</dbReference>
<comment type="similarity">
    <text evidence="2 7">Belongs to the MIP/aquaporin (TC 1.A.8) family.</text>
</comment>
<feature type="transmembrane region" description="Helical" evidence="8">
    <location>
        <begin position="34"/>
        <end position="55"/>
    </location>
</feature>
<dbReference type="Pfam" id="PF00230">
    <property type="entry name" value="MIP"/>
    <property type="match status" value="1"/>
</dbReference>
<dbReference type="CDD" id="cd00333">
    <property type="entry name" value="MIP"/>
    <property type="match status" value="1"/>
</dbReference>
<dbReference type="Gene3D" id="1.20.1080.10">
    <property type="entry name" value="Glycerol uptake facilitator protein"/>
    <property type="match status" value="1"/>
</dbReference>
<evidence type="ECO:0000256" key="5">
    <source>
        <dbReference type="ARBA" id="ARBA00022989"/>
    </source>
</evidence>
<dbReference type="InterPro" id="IPR050363">
    <property type="entry name" value="MIP/Aquaporin"/>
</dbReference>
<evidence type="ECO:0000256" key="4">
    <source>
        <dbReference type="ARBA" id="ARBA00022692"/>
    </source>
</evidence>
<dbReference type="GO" id="GO:0015254">
    <property type="term" value="F:glycerol channel activity"/>
    <property type="evidence" value="ECO:0007669"/>
    <property type="project" value="TreeGrafter"/>
</dbReference>
<sequence>MSPFLGEVLGTMILIILGSGVVAGVVLKGTKAEGSGWIVITVAWGLAVAVAIYAVGNISDAHINPAVTIGFALVGDFPWSSVPAYIAAQMIGAFIGAALVFFQYFPHFKKTKDQGAKLGVFATGPSIPHTPSNFFSEVLGTFMLVFGLLAIGANEFTEGLNPIIVGTLIMVIGLSLGGTTGYAINPARDLGPRLAHFFLPIPNKGPSDWAYSWIPIAGPIIGGGLGALIYSALFSGLVYPALWIFIGLFIAVQALTIVLEKRKNISGKYEEEVVHRKNTQLKRGG</sequence>
<reference evidence="9 10" key="1">
    <citation type="submission" date="2018-10" db="EMBL/GenBank/DDBJ databases">
        <title>Bacillus Keqinensis sp. nov., a moderately halophilic bacterium isolated from a saline-alkaline lake.</title>
        <authorList>
            <person name="Wang H."/>
        </authorList>
    </citation>
    <scope>NUCLEOTIDE SEQUENCE [LARGE SCALE GENOMIC DNA]</scope>
    <source>
        <strain evidence="9 10">KQ-3</strain>
    </source>
</reference>
<evidence type="ECO:0000313" key="9">
    <source>
        <dbReference type="EMBL" id="RNA70641.1"/>
    </source>
</evidence>
<dbReference type="SUPFAM" id="SSF81338">
    <property type="entry name" value="Aquaporin-like"/>
    <property type="match status" value="1"/>
</dbReference>
<dbReference type="PROSITE" id="PS00221">
    <property type="entry name" value="MIP"/>
    <property type="match status" value="1"/>
</dbReference>
<keyword evidence="5 8" id="KW-1133">Transmembrane helix</keyword>
<dbReference type="EMBL" id="RHIB01000001">
    <property type="protein sequence ID" value="RNA70641.1"/>
    <property type="molecule type" value="Genomic_DNA"/>
</dbReference>
<evidence type="ECO:0000256" key="3">
    <source>
        <dbReference type="ARBA" id="ARBA00022448"/>
    </source>
</evidence>
<feature type="transmembrane region" description="Helical" evidence="8">
    <location>
        <begin position="163"/>
        <end position="184"/>
    </location>
</feature>
<organism evidence="9 10">
    <name type="scientific">Alteribacter keqinensis</name>
    <dbReference type="NCBI Taxonomy" id="2483800"/>
    <lineage>
        <taxon>Bacteria</taxon>
        <taxon>Bacillati</taxon>
        <taxon>Bacillota</taxon>
        <taxon>Bacilli</taxon>
        <taxon>Bacillales</taxon>
        <taxon>Bacillaceae</taxon>
        <taxon>Alteribacter</taxon>
    </lineage>
</organism>
<feature type="transmembrane region" description="Helical" evidence="8">
    <location>
        <begin position="6"/>
        <end position="27"/>
    </location>
</feature>
<gene>
    <name evidence="9" type="ORF">EBO34_08870</name>
</gene>
<evidence type="ECO:0000256" key="7">
    <source>
        <dbReference type="RuleBase" id="RU000477"/>
    </source>
</evidence>
<feature type="transmembrane region" description="Helical" evidence="8">
    <location>
        <begin position="82"/>
        <end position="102"/>
    </location>
</feature>
<dbReference type="Proteomes" id="UP000278746">
    <property type="component" value="Unassembled WGS sequence"/>
</dbReference>
<feature type="transmembrane region" description="Helical" evidence="8">
    <location>
        <begin position="134"/>
        <end position="151"/>
    </location>
</feature>
<keyword evidence="10" id="KW-1185">Reference proteome</keyword>